<name>A0A0S7BI75_9CHLR</name>
<evidence type="ECO:0000256" key="6">
    <source>
        <dbReference type="RuleBase" id="RU364112"/>
    </source>
</evidence>
<comment type="similarity">
    <text evidence="1 6">Belongs to the CcmH/CycL/Ccl2/NrfF family.</text>
</comment>
<gene>
    <name evidence="8" type="ORF">LARV_01768</name>
</gene>
<organism evidence="8">
    <name type="scientific">Longilinea arvoryzae</name>
    <dbReference type="NCBI Taxonomy" id="360412"/>
    <lineage>
        <taxon>Bacteria</taxon>
        <taxon>Bacillati</taxon>
        <taxon>Chloroflexota</taxon>
        <taxon>Anaerolineae</taxon>
        <taxon>Anaerolineales</taxon>
        <taxon>Anaerolineaceae</taxon>
        <taxon>Longilinea</taxon>
    </lineage>
</organism>
<reference evidence="8" key="1">
    <citation type="submission" date="2015-07" db="EMBL/GenBank/DDBJ databases">
        <title>Draft Genome Sequences of Anaerolinea thermolimosa IMO-1, Bellilinea caldifistulae GOMI-1, Leptolinea tardivitalis YMTK-2, Levilinea saccharolytica KIBI-1,Longilinea arvoryzae KOME-1, Previously Described as Members of the Anaerolineaceae (Chloroflexi).</title>
        <authorList>
            <person name="Sekiguchi Y."/>
            <person name="Ohashi A."/>
            <person name="Matsuura N."/>
            <person name="Tourlousse M.D."/>
        </authorList>
    </citation>
    <scope>NUCLEOTIDE SEQUENCE [LARGE SCALE GENOMIC DNA]</scope>
    <source>
        <strain evidence="8">KOME-1</strain>
    </source>
</reference>
<feature type="domain" description="CcmH/CycL/Ccl2/NrfF N-terminal" evidence="7">
    <location>
        <begin position="36"/>
        <end position="146"/>
    </location>
</feature>
<sequence length="176" mass="19904">MLQRTENNRLNRLKILALAGLVALALGLIFAGKVLAQDPQPPTDDQVNAVAKELYCPVCENIPLDVCPTPACAQWRDLIRLKLSQGWSADEIRNYFAEQYGDRVLAAPPVRGFNWVFYVLLGVLLVLALLVYASVMRKIRSKTSAIEKKLPLEPNGTRDEYLERIEEELQRREKKG</sequence>
<evidence type="ECO:0000313" key="9">
    <source>
        <dbReference type="Proteomes" id="UP000055060"/>
    </source>
</evidence>
<dbReference type="Proteomes" id="UP000055060">
    <property type="component" value="Unassembled WGS sequence"/>
</dbReference>
<dbReference type="InterPro" id="IPR005616">
    <property type="entry name" value="CcmH/CycL/Ccl2/NrfF_N"/>
</dbReference>
<dbReference type="InterPro" id="IPR051263">
    <property type="entry name" value="C-type_cytochrome_biogenesis"/>
</dbReference>
<keyword evidence="3 6" id="KW-0479">Metal-binding</keyword>
<keyword evidence="5 6" id="KW-0408">Iron</keyword>
<evidence type="ECO:0000256" key="2">
    <source>
        <dbReference type="ARBA" id="ARBA00022617"/>
    </source>
</evidence>
<keyword evidence="6" id="KW-0472">Membrane</keyword>
<evidence type="ECO:0000256" key="3">
    <source>
        <dbReference type="ARBA" id="ARBA00022723"/>
    </source>
</evidence>
<dbReference type="PANTHER" id="PTHR47870:SF4">
    <property type="entry name" value="CYTOCHROME C-TYPE BIOGENESIS PROTEIN CYCH"/>
    <property type="match status" value="1"/>
</dbReference>
<keyword evidence="2 6" id="KW-0349">Heme</keyword>
<evidence type="ECO:0000256" key="4">
    <source>
        <dbReference type="ARBA" id="ARBA00022729"/>
    </source>
</evidence>
<dbReference type="InterPro" id="IPR038297">
    <property type="entry name" value="CcmH/CycL/NrfF/Ccl2_sf"/>
</dbReference>
<evidence type="ECO:0000313" key="8">
    <source>
        <dbReference type="EMBL" id="GAP14008.1"/>
    </source>
</evidence>
<keyword evidence="4 6" id="KW-0732">Signal</keyword>
<dbReference type="Gene3D" id="1.10.8.640">
    <property type="entry name" value="Cytochrome C biogenesis protein"/>
    <property type="match status" value="1"/>
</dbReference>
<keyword evidence="9" id="KW-1185">Reference proteome</keyword>
<evidence type="ECO:0000256" key="1">
    <source>
        <dbReference type="ARBA" id="ARBA00010342"/>
    </source>
</evidence>
<comment type="function">
    <text evidence="6">Possible subunit of a heme lyase.</text>
</comment>
<dbReference type="STRING" id="360412.LARV_01768"/>
<evidence type="ECO:0000259" key="7">
    <source>
        <dbReference type="Pfam" id="PF03918"/>
    </source>
</evidence>
<protein>
    <recommendedName>
        <fullName evidence="6">Cytochrome c-type biogenesis protein</fullName>
    </recommendedName>
</protein>
<dbReference type="GO" id="GO:0046872">
    <property type="term" value="F:metal ion binding"/>
    <property type="evidence" value="ECO:0007669"/>
    <property type="project" value="UniProtKB-KW"/>
</dbReference>
<dbReference type="OrthoDB" id="164569at2"/>
<dbReference type="CDD" id="cd16378">
    <property type="entry name" value="CcmH_N"/>
    <property type="match status" value="1"/>
</dbReference>
<feature type="transmembrane region" description="Helical" evidence="6">
    <location>
        <begin position="115"/>
        <end position="135"/>
    </location>
</feature>
<proteinExistence type="inferred from homology"/>
<keyword evidence="6" id="KW-0812">Transmembrane</keyword>
<accession>A0A0S7BI75</accession>
<evidence type="ECO:0000256" key="5">
    <source>
        <dbReference type="ARBA" id="ARBA00023004"/>
    </source>
</evidence>
<dbReference type="GO" id="GO:0005886">
    <property type="term" value="C:plasma membrane"/>
    <property type="evidence" value="ECO:0007669"/>
    <property type="project" value="TreeGrafter"/>
</dbReference>
<dbReference type="PANTHER" id="PTHR47870">
    <property type="entry name" value="CYTOCHROME C-TYPE BIOGENESIS PROTEIN CCMH"/>
    <property type="match status" value="1"/>
</dbReference>
<dbReference type="Pfam" id="PF03918">
    <property type="entry name" value="CcmH"/>
    <property type="match status" value="1"/>
</dbReference>
<keyword evidence="6" id="KW-1133">Transmembrane helix</keyword>
<dbReference type="RefSeq" id="WP_075073299.1">
    <property type="nucleotide sequence ID" value="NZ_DF967972.1"/>
</dbReference>
<dbReference type="AlphaFoldDB" id="A0A0S7BI75"/>
<dbReference type="EMBL" id="DF967972">
    <property type="protein sequence ID" value="GAP14008.1"/>
    <property type="molecule type" value="Genomic_DNA"/>
</dbReference>